<dbReference type="KEGG" id="bbh:BN112_4020"/>
<dbReference type="RefSeq" id="WP_015064933.1">
    <property type="nucleotide sequence ID" value="NC_019382.1"/>
</dbReference>
<dbReference type="Proteomes" id="UP000007564">
    <property type="component" value="Chromosome"/>
</dbReference>
<feature type="domain" description="Dihydroorotase catalytic" evidence="3">
    <location>
        <begin position="56"/>
        <end position="236"/>
    </location>
</feature>
<dbReference type="AlphaFoldDB" id="A0A0C6PC23"/>
<dbReference type="GO" id="GO:0046872">
    <property type="term" value="F:metal ion binding"/>
    <property type="evidence" value="ECO:0007669"/>
    <property type="project" value="InterPro"/>
</dbReference>
<dbReference type="CDD" id="cd01317">
    <property type="entry name" value="DHOase_IIa"/>
    <property type="match status" value="1"/>
</dbReference>
<dbReference type="HOGENOM" id="CLU_015572_1_0_4"/>
<dbReference type="Pfam" id="PF12890">
    <property type="entry name" value="DHOase"/>
    <property type="match status" value="1"/>
</dbReference>
<dbReference type="PANTHER" id="PTHR43668:SF2">
    <property type="entry name" value="ALLANTOINASE"/>
    <property type="match status" value="1"/>
</dbReference>
<dbReference type="OrthoDB" id="9803027at2"/>
<feature type="domain" description="Amidohydrolase-related" evidence="2">
    <location>
        <begin position="249"/>
        <end position="427"/>
    </location>
</feature>
<proteinExistence type="predicted"/>
<dbReference type="InterPro" id="IPR011059">
    <property type="entry name" value="Metal-dep_hydrolase_composite"/>
</dbReference>
<dbReference type="GO" id="GO:0004151">
    <property type="term" value="F:dihydroorotase activity"/>
    <property type="evidence" value="ECO:0007669"/>
    <property type="project" value="InterPro"/>
</dbReference>
<keyword evidence="1" id="KW-0665">Pyrimidine biosynthesis</keyword>
<organism evidence="4 5">
    <name type="scientific">Bordetella bronchiseptica 253</name>
    <dbReference type="NCBI Taxonomy" id="568707"/>
    <lineage>
        <taxon>Bacteria</taxon>
        <taxon>Pseudomonadati</taxon>
        <taxon>Pseudomonadota</taxon>
        <taxon>Betaproteobacteria</taxon>
        <taxon>Burkholderiales</taxon>
        <taxon>Alcaligenaceae</taxon>
        <taxon>Bordetella</taxon>
    </lineage>
</organism>
<evidence type="ECO:0000313" key="4">
    <source>
        <dbReference type="EMBL" id="CCJ55934.1"/>
    </source>
</evidence>
<dbReference type="EMBL" id="HE965806">
    <property type="protein sequence ID" value="CCJ55934.1"/>
    <property type="molecule type" value="Genomic_DNA"/>
</dbReference>
<protein>
    <submittedName>
        <fullName evidence="4">Dihydroorotase</fullName>
    </submittedName>
</protein>
<dbReference type="InterPro" id="IPR004722">
    <property type="entry name" value="DHOase"/>
</dbReference>
<dbReference type="SUPFAM" id="SSF51556">
    <property type="entry name" value="Metallo-dependent hydrolases"/>
    <property type="match status" value="1"/>
</dbReference>
<gene>
    <name evidence="4" type="primary">pyrC</name>
    <name evidence="4" type="ORF">BN112_4020</name>
</gene>
<dbReference type="InterPro" id="IPR032466">
    <property type="entry name" value="Metal_Hydrolase"/>
</dbReference>
<reference evidence="4 5" key="1">
    <citation type="journal article" date="2012" name="BMC Genomics">
        <title>Comparative genomics of the classical Bordetella subspecies: the evolution and exchange of virulence-associated diversity amongst closely related pathogens.</title>
        <authorList>
            <person name="Park J."/>
            <person name="Zhang Y."/>
            <person name="Buboltz A.M."/>
            <person name="Zhang X."/>
            <person name="Schuster S.C."/>
            <person name="Ahuja U."/>
            <person name="Liu M."/>
            <person name="Miller J.F."/>
            <person name="Sebaihia M."/>
            <person name="Bentley S.D."/>
            <person name="Parkhill J."/>
            <person name="Harvill E.T."/>
        </authorList>
    </citation>
    <scope>NUCLEOTIDE SEQUENCE [LARGE SCALE GENOMIC DNA]</scope>
    <source>
        <strain evidence="4 5">253</strain>
    </source>
</reference>
<dbReference type="InterPro" id="IPR024403">
    <property type="entry name" value="DHOase_cat"/>
</dbReference>
<dbReference type="InterPro" id="IPR050138">
    <property type="entry name" value="DHOase/Allantoinase_Hydrolase"/>
</dbReference>
<dbReference type="Pfam" id="PF01979">
    <property type="entry name" value="Amidohydro_1"/>
    <property type="match status" value="1"/>
</dbReference>
<accession>A0A0C6PC23</accession>
<dbReference type="GO" id="GO:0005737">
    <property type="term" value="C:cytoplasm"/>
    <property type="evidence" value="ECO:0007669"/>
    <property type="project" value="TreeGrafter"/>
</dbReference>
<dbReference type="Gene3D" id="3.20.20.140">
    <property type="entry name" value="Metal-dependent hydrolases"/>
    <property type="match status" value="1"/>
</dbReference>
<evidence type="ECO:0000313" key="5">
    <source>
        <dbReference type="Proteomes" id="UP000007564"/>
    </source>
</evidence>
<dbReference type="InterPro" id="IPR006680">
    <property type="entry name" value="Amidohydro-rel"/>
</dbReference>
<dbReference type="GO" id="GO:0006145">
    <property type="term" value="P:purine nucleobase catabolic process"/>
    <property type="evidence" value="ECO:0007669"/>
    <property type="project" value="TreeGrafter"/>
</dbReference>
<evidence type="ECO:0000256" key="1">
    <source>
        <dbReference type="ARBA" id="ARBA00022975"/>
    </source>
</evidence>
<dbReference type="SUPFAM" id="SSF51338">
    <property type="entry name" value="Composite domain of metallo-dependent hydrolases"/>
    <property type="match status" value="1"/>
</dbReference>
<dbReference type="NCBIfam" id="NF005791">
    <property type="entry name" value="PRK07627.1"/>
    <property type="match status" value="1"/>
</dbReference>
<evidence type="ECO:0000259" key="3">
    <source>
        <dbReference type="Pfam" id="PF12890"/>
    </source>
</evidence>
<name>A0A0C6PC23_BORBO</name>
<dbReference type="PANTHER" id="PTHR43668">
    <property type="entry name" value="ALLANTOINASE"/>
    <property type="match status" value="1"/>
</dbReference>
<sequence>MTVRTVRIAGGRLIDPASGADARADLYLADGRIAAIGQAPAGFQAQQHIDARGLAVLPGLVDLSARVHGAGLAPLACEMQAALAGGVTRLVVPPDTDPPLDEPGRVEMLRHRAHQAGQARLHPLGALTEGLRGERLSEMAALAEAGCVAFSQAGLPVADTRVLWRAMQYARTFGLALWLRPLDPWMGRDGVAAAGAYASRLGLAEVPVQAETLALHTIFELQRATGARVHLMRLSSAAGVALVRAARREGLPLTCDVAAHQIHLTDVDIGFFDSRFRLDPPLRGQRDRDAIVAGLADGTIDAICSDHRPVGDTGKLLPFAEAEAGASGLELLLSLTLKWAQRERVPLARALALVTSAPAAILRAATAAPPPCGELAAGAPADLCLVDLDADWTAAPAAMRSRSVHTPFAGMMLPGRVRATLVAGRTVWETPA</sequence>
<dbReference type="GO" id="GO:0006221">
    <property type="term" value="P:pyrimidine nucleotide biosynthetic process"/>
    <property type="evidence" value="ECO:0007669"/>
    <property type="project" value="UniProtKB-KW"/>
</dbReference>
<dbReference type="Gene3D" id="2.30.40.10">
    <property type="entry name" value="Urease, subunit C, domain 1"/>
    <property type="match status" value="1"/>
</dbReference>
<dbReference type="GO" id="GO:0004038">
    <property type="term" value="F:allantoinase activity"/>
    <property type="evidence" value="ECO:0007669"/>
    <property type="project" value="TreeGrafter"/>
</dbReference>
<evidence type="ECO:0000259" key="2">
    <source>
        <dbReference type="Pfam" id="PF01979"/>
    </source>
</evidence>